<evidence type="ECO:0000256" key="2">
    <source>
        <dbReference type="SAM" id="Coils"/>
    </source>
</evidence>
<dbReference type="Proteomes" id="UP000002164">
    <property type="component" value="Chromosome"/>
</dbReference>
<gene>
    <name evidence="7" type="ordered locus">Bsph_1187</name>
</gene>
<organism evidence="7 8">
    <name type="scientific">Lysinibacillus sphaericus (strain C3-41)</name>
    <dbReference type="NCBI Taxonomy" id="444177"/>
    <lineage>
        <taxon>Bacteria</taxon>
        <taxon>Bacillati</taxon>
        <taxon>Bacillota</taxon>
        <taxon>Bacilli</taxon>
        <taxon>Bacillales</taxon>
        <taxon>Bacillaceae</taxon>
        <taxon>Lysinibacillus</taxon>
    </lineage>
</organism>
<name>B1HN78_LYSSC</name>
<protein>
    <submittedName>
        <fullName evidence="7">Uncharacterized protein</fullName>
    </submittedName>
</protein>
<reference evidence="7 8" key="1">
    <citation type="journal article" date="2008" name="J. Bacteriol.">
        <title>Complete genome sequence of the mosquitocidal bacterium Bacillus sphaericus C3-41 and comparison with those of closely related Bacillus species.</title>
        <authorList>
            <person name="Hu X."/>
            <person name="Fan W."/>
            <person name="Han B."/>
            <person name="Liu H."/>
            <person name="Zheng D."/>
            <person name="Li Q."/>
            <person name="Dong W."/>
            <person name="Yan J."/>
            <person name="Gao M."/>
            <person name="Berry C."/>
            <person name="Yuan Z."/>
        </authorList>
    </citation>
    <scope>NUCLEOTIDE SEQUENCE [LARGE SCALE GENOMIC DNA]</scope>
    <source>
        <strain evidence="7 8">C3-41</strain>
    </source>
</reference>
<dbReference type="SUPFAM" id="SSF51261">
    <property type="entry name" value="Duplicated hybrid motif"/>
    <property type="match status" value="1"/>
</dbReference>
<evidence type="ECO:0000313" key="8">
    <source>
        <dbReference type="Proteomes" id="UP000002164"/>
    </source>
</evidence>
<dbReference type="Pfam" id="PF24568">
    <property type="entry name" value="CC_PcsB"/>
    <property type="match status" value="1"/>
</dbReference>
<sequence>MSGKMNSRRGVQSVKSKAKNTLKTLAVASALILFIQTPSAFATSLSDLKEEKKQIETKKNELNSSISNKSNAITANQEKQQKIIDQIQALNAEIDKTNSDIKNVQTEIQATNEEIKKLEESIKELLHKIEERDVLLQERARAIQAGGSVSYLDVLLGSNSFVDFIDRFSAVNALMEADRQIIQDQKDDKQKLEEQKQSVEEKRKKLEGQRAELERLKASLNSQKTEKNKLVDQLEKEQEKLKSEKVLLEKEYSEALEVSQELQDQIISEQKRLAEIARQQEAKRKAAAAAAAAAAANNGGGGSSGGTVNAPQSNGTWIKPTNGRLTSPYGWRNLGAGPEFHYGVDLANSTGTPIWAAADGVVAYAAPLSSYGNVVILTHSVDGQIYTTVYAHLNSFNVSVGQEVTQGQQIAAMGSTGRSTGPHLHFEVHIGPWRGQAVGSVNPLKYIPL</sequence>
<evidence type="ECO:0000256" key="4">
    <source>
        <dbReference type="SAM" id="SignalP"/>
    </source>
</evidence>
<feature type="region of interest" description="Disordered" evidence="3">
    <location>
        <begin position="185"/>
        <end position="206"/>
    </location>
</feature>
<dbReference type="KEGG" id="lsp:Bsph_1187"/>
<evidence type="ECO:0000259" key="5">
    <source>
        <dbReference type="Pfam" id="PF01551"/>
    </source>
</evidence>
<dbReference type="CDD" id="cd12797">
    <property type="entry name" value="M23_peptidase"/>
    <property type="match status" value="1"/>
</dbReference>
<evidence type="ECO:0000256" key="1">
    <source>
        <dbReference type="ARBA" id="ARBA00022729"/>
    </source>
</evidence>
<dbReference type="Pfam" id="PF01551">
    <property type="entry name" value="Peptidase_M23"/>
    <property type="match status" value="1"/>
</dbReference>
<keyword evidence="1 4" id="KW-0732">Signal</keyword>
<feature type="region of interest" description="Disordered" evidence="3">
    <location>
        <begin position="296"/>
        <end position="321"/>
    </location>
</feature>
<dbReference type="EMBL" id="CP000817">
    <property type="protein sequence ID" value="ACA38795.1"/>
    <property type="molecule type" value="Genomic_DNA"/>
</dbReference>
<feature type="chain" id="PRO_5002762695" evidence="4">
    <location>
        <begin position="43"/>
        <end position="449"/>
    </location>
</feature>
<evidence type="ECO:0000259" key="6">
    <source>
        <dbReference type="Pfam" id="PF24568"/>
    </source>
</evidence>
<dbReference type="Gene3D" id="2.70.70.10">
    <property type="entry name" value="Glucose Permease (Domain IIA)"/>
    <property type="match status" value="1"/>
</dbReference>
<feature type="domain" description="Peptidoglycan hydrolase PcsB coiled-coil" evidence="6">
    <location>
        <begin position="122"/>
        <end position="195"/>
    </location>
</feature>
<evidence type="ECO:0000256" key="3">
    <source>
        <dbReference type="SAM" id="MobiDB-lite"/>
    </source>
</evidence>
<dbReference type="InterPro" id="IPR011055">
    <property type="entry name" value="Dup_hybrid_motif"/>
</dbReference>
<keyword evidence="2" id="KW-0175">Coiled coil</keyword>
<dbReference type="InterPro" id="IPR016047">
    <property type="entry name" value="M23ase_b-sheet_dom"/>
</dbReference>
<dbReference type="InterPro" id="IPR050570">
    <property type="entry name" value="Cell_wall_metabolism_enzyme"/>
</dbReference>
<dbReference type="Gene3D" id="6.10.250.3150">
    <property type="match status" value="1"/>
</dbReference>
<dbReference type="HOGENOM" id="CLU_029425_4_3_9"/>
<dbReference type="PANTHER" id="PTHR21666:SF270">
    <property type="entry name" value="MUREIN HYDROLASE ACTIVATOR ENVC"/>
    <property type="match status" value="1"/>
</dbReference>
<feature type="domain" description="M23ase beta-sheet core" evidence="5">
    <location>
        <begin position="340"/>
        <end position="430"/>
    </location>
</feature>
<feature type="coiled-coil region" evidence="2">
    <location>
        <begin position="45"/>
        <end position="135"/>
    </location>
</feature>
<proteinExistence type="predicted"/>
<feature type="signal peptide" evidence="4">
    <location>
        <begin position="1"/>
        <end position="42"/>
    </location>
</feature>
<dbReference type="AlphaFoldDB" id="B1HN78"/>
<accession>B1HN78</accession>
<evidence type="ECO:0000313" key="7">
    <source>
        <dbReference type="EMBL" id="ACA38795.1"/>
    </source>
</evidence>
<dbReference type="GO" id="GO:0004222">
    <property type="term" value="F:metalloendopeptidase activity"/>
    <property type="evidence" value="ECO:0007669"/>
    <property type="project" value="TreeGrafter"/>
</dbReference>
<dbReference type="PANTHER" id="PTHR21666">
    <property type="entry name" value="PEPTIDASE-RELATED"/>
    <property type="match status" value="1"/>
</dbReference>
<dbReference type="InterPro" id="IPR057309">
    <property type="entry name" value="PcsB_CC"/>
</dbReference>
<dbReference type="EnsemblBacteria" id="ACA38795">
    <property type="protein sequence ID" value="ACA38795"/>
    <property type="gene ID" value="Bsph_1187"/>
</dbReference>
<feature type="compositionally biased region" description="Polar residues" evidence="3">
    <location>
        <begin position="307"/>
        <end position="316"/>
    </location>
</feature>